<evidence type="ECO:0000313" key="1">
    <source>
        <dbReference type="EMBL" id="KKK68038.1"/>
    </source>
</evidence>
<sequence>MCAGSVPAADIFIVPPFHSSHTLFLGGFGLESKFLALLVRQNQIMLEIQIAVMLGSGFEKDTLEPLIAAVENTRVLVREIMKEEFEPKPLGDFS</sequence>
<dbReference type="EMBL" id="LAZR01059318">
    <property type="protein sequence ID" value="KKK68038.1"/>
    <property type="molecule type" value="Genomic_DNA"/>
</dbReference>
<accession>A0A0F8XGN2</accession>
<reference evidence="1" key="1">
    <citation type="journal article" date="2015" name="Nature">
        <title>Complex archaea that bridge the gap between prokaryotes and eukaryotes.</title>
        <authorList>
            <person name="Spang A."/>
            <person name="Saw J.H."/>
            <person name="Jorgensen S.L."/>
            <person name="Zaremba-Niedzwiedzka K."/>
            <person name="Martijn J."/>
            <person name="Lind A.E."/>
            <person name="van Eijk R."/>
            <person name="Schleper C."/>
            <person name="Guy L."/>
            <person name="Ettema T.J."/>
        </authorList>
    </citation>
    <scope>NUCLEOTIDE SEQUENCE</scope>
</reference>
<protein>
    <submittedName>
        <fullName evidence="1">Uncharacterized protein</fullName>
    </submittedName>
</protein>
<comment type="caution">
    <text evidence="1">The sequence shown here is derived from an EMBL/GenBank/DDBJ whole genome shotgun (WGS) entry which is preliminary data.</text>
</comment>
<organism evidence="1">
    <name type="scientific">marine sediment metagenome</name>
    <dbReference type="NCBI Taxonomy" id="412755"/>
    <lineage>
        <taxon>unclassified sequences</taxon>
        <taxon>metagenomes</taxon>
        <taxon>ecological metagenomes</taxon>
    </lineage>
</organism>
<gene>
    <name evidence="1" type="ORF">LCGC14_2948060</name>
</gene>
<dbReference type="AlphaFoldDB" id="A0A0F8XGN2"/>
<proteinExistence type="predicted"/>
<name>A0A0F8XGN2_9ZZZZ</name>